<dbReference type="Proteomes" id="UP001182556">
    <property type="component" value="Unassembled WGS sequence"/>
</dbReference>
<accession>A0AAD9CRY5</accession>
<comment type="caution">
    <text evidence="1">The sequence shown here is derived from an EMBL/GenBank/DDBJ whole genome shotgun (WGS) entry which is preliminary data.</text>
</comment>
<name>A0AAD9CRY5_PAPLA</name>
<proteinExistence type="predicted"/>
<evidence type="ECO:0000313" key="2">
    <source>
        <dbReference type="Proteomes" id="UP001182556"/>
    </source>
</evidence>
<evidence type="ECO:0000313" key="1">
    <source>
        <dbReference type="EMBL" id="KAK1921062.1"/>
    </source>
</evidence>
<sequence length="164" mass="18827">MHRALWRRHRTPLAAHLHSLAMASSTDSIQATLFARPLPPLEPGKTVYDRDLVKQISALKEHRFVIAALHLANDDIHHAHLIAQDSEGDPTADLLHATLHRREGDYWNSKYWYSRLSPHPLVPSIPSAKAFVDACERDPKSESLRQRQWDELKALVEWTRAHCK</sequence>
<reference evidence="1" key="1">
    <citation type="submission" date="2023-02" db="EMBL/GenBank/DDBJ databases">
        <title>Identification and recombinant expression of a fungal hydrolase from Papiliotrema laurentii that hydrolyzes apple cutin and clears colloidal polyester polyurethane.</title>
        <authorList>
            <consortium name="DOE Joint Genome Institute"/>
            <person name="Roman V.A."/>
            <person name="Bojanowski C."/>
            <person name="Crable B.R."/>
            <person name="Wagner D.N."/>
            <person name="Hung C.S."/>
            <person name="Nadeau L.J."/>
            <person name="Schratz L."/>
            <person name="Haridas S."/>
            <person name="Pangilinan J."/>
            <person name="Lipzen A."/>
            <person name="Na H."/>
            <person name="Yan M."/>
            <person name="Ng V."/>
            <person name="Grigoriev I.V."/>
            <person name="Spatafora J.W."/>
            <person name="Barlow D."/>
            <person name="Biffinger J."/>
            <person name="Kelley-Loughnane N."/>
            <person name="Varaljay V.A."/>
            <person name="Crookes-Goodson W.J."/>
        </authorList>
    </citation>
    <scope>NUCLEOTIDE SEQUENCE</scope>
    <source>
        <strain evidence="1">5307AH</strain>
    </source>
</reference>
<keyword evidence="2" id="KW-1185">Reference proteome</keyword>
<dbReference type="EMBL" id="JAODAN010000012">
    <property type="protein sequence ID" value="KAK1921062.1"/>
    <property type="molecule type" value="Genomic_DNA"/>
</dbReference>
<gene>
    <name evidence="1" type="ORF">DB88DRAFT_121391</name>
</gene>
<protein>
    <submittedName>
        <fullName evidence="1">Uncharacterized protein</fullName>
    </submittedName>
</protein>
<organism evidence="1 2">
    <name type="scientific">Papiliotrema laurentii</name>
    <name type="common">Cryptococcus laurentii</name>
    <dbReference type="NCBI Taxonomy" id="5418"/>
    <lineage>
        <taxon>Eukaryota</taxon>
        <taxon>Fungi</taxon>
        <taxon>Dikarya</taxon>
        <taxon>Basidiomycota</taxon>
        <taxon>Agaricomycotina</taxon>
        <taxon>Tremellomycetes</taxon>
        <taxon>Tremellales</taxon>
        <taxon>Rhynchogastremaceae</taxon>
        <taxon>Papiliotrema</taxon>
    </lineage>
</organism>
<dbReference type="AlphaFoldDB" id="A0AAD9CRY5"/>